<evidence type="ECO:0000313" key="4">
    <source>
        <dbReference type="Proteomes" id="UP000469385"/>
    </source>
</evidence>
<comment type="caution">
    <text evidence="3">The sequence shown here is derived from an EMBL/GenBank/DDBJ whole genome shotgun (WGS) entry which is preliminary data.</text>
</comment>
<gene>
    <name evidence="3" type="ORF">GON04_21560</name>
</gene>
<name>A0A6N8IZS2_9BURK</name>
<evidence type="ECO:0000313" key="3">
    <source>
        <dbReference type="EMBL" id="MVQ32062.1"/>
    </source>
</evidence>
<keyword evidence="1" id="KW-0175">Coiled coil</keyword>
<dbReference type="RefSeq" id="WP_157400054.1">
    <property type="nucleotide sequence ID" value="NZ_WSEL01000009.1"/>
</dbReference>
<organism evidence="3 4">
    <name type="scientific">Ramlibacter pinisoli</name>
    <dbReference type="NCBI Taxonomy" id="2682844"/>
    <lineage>
        <taxon>Bacteria</taxon>
        <taxon>Pseudomonadati</taxon>
        <taxon>Pseudomonadota</taxon>
        <taxon>Betaproteobacteria</taxon>
        <taxon>Burkholderiales</taxon>
        <taxon>Comamonadaceae</taxon>
        <taxon>Ramlibacter</taxon>
    </lineage>
</organism>
<evidence type="ECO:0000259" key="2">
    <source>
        <dbReference type="Pfam" id="PF11740"/>
    </source>
</evidence>
<keyword evidence="4" id="KW-1185">Reference proteome</keyword>
<feature type="coiled-coil region" evidence="1">
    <location>
        <begin position="76"/>
        <end position="191"/>
    </location>
</feature>
<dbReference type="Pfam" id="PF11740">
    <property type="entry name" value="KfrA_N"/>
    <property type="match status" value="1"/>
</dbReference>
<sequence length="207" mass="23307">MKKLATKEAVFAACDELHAQGVEPTLRRLQARTGGSYSSIGPELEKWNEERNAAPPPPEIAARTDRFARVLWRAAKEEADRQVQQLRQAAQTQVQKATSELTFAQEHIGQLERQGEQLQQQLTIALQTIERERSHGHFLTQRLDRLEAQNSQVTQALELARTQAQEQLARAATLEGQCESLRQQLLDAMARLQGTQPAPKQRRNAAT</sequence>
<dbReference type="InterPro" id="IPR021104">
    <property type="entry name" value="KfrA_DNA-bd_N"/>
</dbReference>
<feature type="domain" description="KfrA N-terminal DNA-binding" evidence="2">
    <location>
        <begin position="6"/>
        <end position="113"/>
    </location>
</feature>
<dbReference type="AlphaFoldDB" id="A0A6N8IZS2"/>
<dbReference type="Proteomes" id="UP000469385">
    <property type="component" value="Unassembled WGS sequence"/>
</dbReference>
<proteinExistence type="predicted"/>
<reference evidence="3 4" key="1">
    <citation type="submission" date="2019-12" db="EMBL/GenBank/DDBJ databases">
        <authorList>
            <person name="Huq M.A."/>
        </authorList>
    </citation>
    <scope>NUCLEOTIDE SEQUENCE [LARGE SCALE GENOMIC DNA]</scope>
    <source>
        <strain evidence="3 4">MAH-25</strain>
    </source>
</reference>
<dbReference type="EMBL" id="WSEL01000009">
    <property type="protein sequence ID" value="MVQ32062.1"/>
    <property type="molecule type" value="Genomic_DNA"/>
</dbReference>
<evidence type="ECO:0000256" key="1">
    <source>
        <dbReference type="SAM" id="Coils"/>
    </source>
</evidence>
<accession>A0A6N8IZS2</accession>
<protein>
    <recommendedName>
        <fullName evidence="2">KfrA N-terminal DNA-binding domain-containing protein</fullName>
    </recommendedName>
</protein>